<protein>
    <submittedName>
        <fullName evidence="1">DciA family protein</fullName>
    </submittedName>
</protein>
<gene>
    <name evidence="1" type="ORF">GCM10022228_16710</name>
</gene>
<sequence>MSIKVKRSRAQPIGQLLTPRGSIGQLMQASRLIEQAQSRLRAALPEPMREHVFVGGLRQGRLTLICNRAALLTWLRFEQPRLLTLLHGIPGFEGVTGLHFKVRPVRPVKTPRRYQRSLPASAGRVLNECAEDTPDPKLKNALERLAAHAPRE</sequence>
<evidence type="ECO:0000313" key="1">
    <source>
        <dbReference type="EMBL" id="GAA3907104.1"/>
    </source>
</evidence>
<dbReference type="Pfam" id="PF05258">
    <property type="entry name" value="DciA"/>
    <property type="match status" value="1"/>
</dbReference>
<dbReference type="InterPro" id="IPR007922">
    <property type="entry name" value="DciA-like"/>
</dbReference>
<dbReference type="RefSeq" id="WP_344704261.1">
    <property type="nucleotide sequence ID" value="NZ_BAAAZT010000072.1"/>
</dbReference>
<proteinExistence type="predicted"/>
<dbReference type="Proteomes" id="UP001500133">
    <property type="component" value="Unassembled WGS sequence"/>
</dbReference>
<evidence type="ECO:0000313" key="2">
    <source>
        <dbReference type="Proteomes" id="UP001500133"/>
    </source>
</evidence>
<organism evidence="1 2">
    <name type="scientific">Halomonas cibimaris</name>
    <dbReference type="NCBI Taxonomy" id="657012"/>
    <lineage>
        <taxon>Bacteria</taxon>
        <taxon>Pseudomonadati</taxon>
        <taxon>Pseudomonadota</taxon>
        <taxon>Gammaproteobacteria</taxon>
        <taxon>Oceanospirillales</taxon>
        <taxon>Halomonadaceae</taxon>
        <taxon>Halomonas</taxon>
    </lineage>
</organism>
<dbReference type="EMBL" id="BAAAZT010000072">
    <property type="protein sequence ID" value="GAA3907104.1"/>
    <property type="molecule type" value="Genomic_DNA"/>
</dbReference>
<keyword evidence="2" id="KW-1185">Reference proteome</keyword>
<comment type="caution">
    <text evidence="1">The sequence shown here is derived from an EMBL/GenBank/DDBJ whole genome shotgun (WGS) entry which is preliminary data.</text>
</comment>
<name>A0ABP7LR99_9GAMM</name>
<reference evidence="2" key="1">
    <citation type="journal article" date="2019" name="Int. J. Syst. Evol. Microbiol.">
        <title>The Global Catalogue of Microorganisms (GCM) 10K type strain sequencing project: providing services to taxonomists for standard genome sequencing and annotation.</title>
        <authorList>
            <consortium name="The Broad Institute Genomics Platform"/>
            <consortium name="The Broad Institute Genome Sequencing Center for Infectious Disease"/>
            <person name="Wu L."/>
            <person name="Ma J."/>
        </authorList>
    </citation>
    <scope>NUCLEOTIDE SEQUENCE [LARGE SCALE GENOMIC DNA]</scope>
    <source>
        <strain evidence="2">JCM 16914</strain>
    </source>
</reference>
<accession>A0ABP7LR99</accession>